<sequence>MRSLIASTVMVLSLPAVAGEFKLPAYERYTLPNGLTVFLMEKHDVPLLSVRAVIKAGAVDDADRSGLAHLTQEGILLGSRQYPKQKLNEAFDFRGATLSGVSGFEQTMIAADMGRDDSAALLPLLADIVQKPTFALADFSKLRALTVDELKQQREQPDAVVKSYFNRMAFGSGAYGNPVEGTVASVSKLQRQDLAGFHQRYYRPESSALVVVGDFKADSMKSTLNSLFGGWRGVGTQPSRAELGQVQADRARVWLVNKSDSVQTTFMFGGAGVPYNHPDFVPLQVINTVLGGRFTSWLNDELRVSSGLTYGAGSNFSSNAKAGVFKVSSFTESAKTADALALAFKTYQRLWQPGIDATTLESAKAYIKGQFPPRYETGSQLASFLAEMFVYDIGAERINNFNRDVDSLTPERVQSLIKQHFAKDKLQMVLIGKASEIRKVAEQYGEVTDLEIKADGFGPK</sequence>
<gene>
    <name evidence="4" type="ORF">PZA18_08445</name>
</gene>
<name>A0ABT7DW53_9NEIS</name>
<dbReference type="RefSeq" id="WP_284100377.1">
    <property type="nucleotide sequence ID" value="NZ_JARRAF010000007.1"/>
</dbReference>
<reference evidence="4" key="1">
    <citation type="submission" date="2023-03" db="EMBL/GenBank/DDBJ databases">
        <title>Chitinimonas shenzhenensis gen. nov., sp. nov., a novel member of family Burkholderiaceae isolated from activated sludge collected in Shen Zhen, China.</title>
        <authorList>
            <person name="Wang X."/>
        </authorList>
    </citation>
    <scope>NUCLEOTIDE SEQUENCE</scope>
    <source>
        <strain evidence="4">DQS-5</strain>
    </source>
</reference>
<dbReference type="InterPro" id="IPR011765">
    <property type="entry name" value="Pept_M16_N"/>
</dbReference>
<feature type="domain" description="Peptidase M16 C-terminal" evidence="3">
    <location>
        <begin position="188"/>
        <end position="365"/>
    </location>
</feature>
<feature type="domain" description="Peptidase M16 N-terminal" evidence="2">
    <location>
        <begin position="42"/>
        <end position="182"/>
    </location>
</feature>
<dbReference type="Gene3D" id="3.30.830.10">
    <property type="entry name" value="Metalloenzyme, LuxS/M16 peptidase-like"/>
    <property type="match status" value="2"/>
</dbReference>
<dbReference type="Proteomes" id="UP001172778">
    <property type="component" value="Unassembled WGS sequence"/>
</dbReference>
<proteinExistence type="predicted"/>
<dbReference type="InterPro" id="IPR007863">
    <property type="entry name" value="Peptidase_M16_C"/>
</dbReference>
<protein>
    <submittedName>
        <fullName evidence="4">Pitrilysin family protein</fullName>
    </submittedName>
</protein>
<comment type="caution">
    <text evidence="4">The sequence shown here is derived from an EMBL/GenBank/DDBJ whole genome shotgun (WGS) entry which is preliminary data.</text>
</comment>
<dbReference type="Pfam" id="PF00675">
    <property type="entry name" value="Peptidase_M16"/>
    <property type="match status" value="1"/>
</dbReference>
<dbReference type="SUPFAM" id="SSF63411">
    <property type="entry name" value="LuxS/MPP-like metallohydrolase"/>
    <property type="match status" value="2"/>
</dbReference>
<evidence type="ECO:0000256" key="1">
    <source>
        <dbReference type="SAM" id="SignalP"/>
    </source>
</evidence>
<evidence type="ECO:0000313" key="5">
    <source>
        <dbReference type="Proteomes" id="UP001172778"/>
    </source>
</evidence>
<accession>A0ABT7DW53</accession>
<feature type="chain" id="PRO_5047492272" evidence="1">
    <location>
        <begin position="19"/>
        <end position="460"/>
    </location>
</feature>
<keyword evidence="5" id="KW-1185">Reference proteome</keyword>
<dbReference type="InterPro" id="IPR050361">
    <property type="entry name" value="MPP/UQCRC_Complex"/>
</dbReference>
<evidence type="ECO:0000313" key="4">
    <source>
        <dbReference type="EMBL" id="MDK2124074.1"/>
    </source>
</evidence>
<dbReference type="PANTHER" id="PTHR11851">
    <property type="entry name" value="METALLOPROTEASE"/>
    <property type="match status" value="1"/>
</dbReference>
<organism evidence="4 5">
    <name type="scientific">Parachitinimonas caeni</name>
    <dbReference type="NCBI Taxonomy" id="3031301"/>
    <lineage>
        <taxon>Bacteria</taxon>
        <taxon>Pseudomonadati</taxon>
        <taxon>Pseudomonadota</taxon>
        <taxon>Betaproteobacteria</taxon>
        <taxon>Neisseriales</taxon>
        <taxon>Chitinibacteraceae</taxon>
        <taxon>Parachitinimonas</taxon>
    </lineage>
</organism>
<evidence type="ECO:0000259" key="2">
    <source>
        <dbReference type="Pfam" id="PF00675"/>
    </source>
</evidence>
<keyword evidence="1" id="KW-0732">Signal</keyword>
<feature type="signal peptide" evidence="1">
    <location>
        <begin position="1"/>
        <end position="18"/>
    </location>
</feature>
<dbReference type="InterPro" id="IPR011249">
    <property type="entry name" value="Metalloenz_LuxS/M16"/>
</dbReference>
<dbReference type="Pfam" id="PF05193">
    <property type="entry name" value="Peptidase_M16_C"/>
    <property type="match status" value="1"/>
</dbReference>
<dbReference type="EMBL" id="JARRAF010000007">
    <property type="protein sequence ID" value="MDK2124074.1"/>
    <property type="molecule type" value="Genomic_DNA"/>
</dbReference>
<dbReference type="PANTHER" id="PTHR11851:SF224">
    <property type="entry name" value="PROCESSING PROTEASE"/>
    <property type="match status" value="1"/>
</dbReference>
<evidence type="ECO:0000259" key="3">
    <source>
        <dbReference type="Pfam" id="PF05193"/>
    </source>
</evidence>